<keyword evidence="3" id="KW-1133">Transmembrane helix</keyword>
<dbReference type="KEGG" id="sapo:SAPIO_CDS6020"/>
<gene>
    <name evidence="6" type="ORF">SAPIO_CDS6020</name>
</gene>
<feature type="region of interest" description="Disordered" evidence="2">
    <location>
        <begin position="411"/>
        <end position="432"/>
    </location>
</feature>
<feature type="chain" id="PRO_5001775470" description="Peptidase A1 domain-containing protein" evidence="4">
    <location>
        <begin position="19"/>
        <end position="697"/>
    </location>
</feature>
<dbReference type="AlphaFoldDB" id="A0A084G5X6"/>
<feature type="region of interest" description="Disordered" evidence="2">
    <location>
        <begin position="517"/>
        <end position="537"/>
    </location>
</feature>
<keyword evidence="7" id="KW-1185">Reference proteome</keyword>
<dbReference type="PANTHER" id="PTHR47966">
    <property type="entry name" value="BETA-SITE APP-CLEAVING ENZYME, ISOFORM A-RELATED"/>
    <property type="match status" value="1"/>
</dbReference>
<evidence type="ECO:0000256" key="1">
    <source>
        <dbReference type="ARBA" id="ARBA00007447"/>
    </source>
</evidence>
<evidence type="ECO:0000256" key="3">
    <source>
        <dbReference type="SAM" id="Phobius"/>
    </source>
</evidence>
<evidence type="ECO:0000256" key="2">
    <source>
        <dbReference type="SAM" id="MobiDB-lite"/>
    </source>
</evidence>
<dbReference type="VEuPathDB" id="FungiDB:SAPIO_CDS6020"/>
<dbReference type="HOGENOM" id="CLU_395447_0_0_1"/>
<dbReference type="PROSITE" id="PS51767">
    <property type="entry name" value="PEPTIDASE_A1"/>
    <property type="match status" value="1"/>
</dbReference>
<dbReference type="GO" id="GO:0004190">
    <property type="term" value="F:aspartic-type endopeptidase activity"/>
    <property type="evidence" value="ECO:0007669"/>
    <property type="project" value="InterPro"/>
</dbReference>
<dbReference type="Proteomes" id="UP000028545">
    <property type="component" value="Unassembled WGS sequence"/>
</dbReference>
<evidence type="ECO:0000259" key="5">
    <source>
        <dbReference type="PROSITE" id="PS51767"/>
    </source>
</evidence>
<feature type="region of interest" description="Disordered" evidence="2">
    <location>
        <begin position="672"/>
        <end position="697"/>
    </location>
</feature>
<feature type="compositionally biased region" description="Low complexity" evidence="2">
    <location>
        <begin position="420"/>
        <end position="432"/>
    </location>
</feature>
<name>A0A084G5X6_PSEDA</name>
<dbReference type="SUPFAM" id="SSF50630">
    <property type="entry name" value="Acid proteases"/>
    <property type="match status" value="1"/>
</dbReference>
<comment type="similarity">
    <text evidence="1">Belongs to the peptidase A1 family.</text>
</comment>
<evidence type="ECO:0000313" key="6">
    <source>
        <dbReference type="EMBL" id="KEZ42738.1"/>
    </source>
</evidence>
<evidence type="ECO:0000313" key="7">
    <source>
        <dbReference type="Proteomes" id="UP000028545"/>
    </source>
</evidence>
<dbReference type="GO" id="GO:0006508">
    <property type="term" value="P:proteolysis"/>
    <property type="evidence" value="ECO:0007669"/>
    <property type="project" value="InterPro"/>
</dbReference>
<sequence length="697" mass="74244">MRRIAVLLALLCSDTTYAQVHLNYSTLFPFDPVAAETLGDDLLHYMVPVRLGTPPLLRYLVPAVGNPATKVIVRDACVEFEEPAVCQWGSYNDSASSTSNTDGIDSEDHAFHDVLQIGNIELAAADLTIFYDPAGRLVTQPGTLGLGRGISSESPRSVPEAMTEKKLITSPAYSIWADNSDGTSGHILFGAVDSSKFSGKLSRLAQPPLDDDWGNIVLPADLVSFRPSVNDEPLTNGTGRIAIDPFEPFSWLPNKIVEPIQSYLGGAVNLSRQGRPRIMVPCATARQSSARLTIRLGGDPGVVEIQLAGADLIIPEAVWSETGYSAEAGREVPWCLLGLQDWENESSTEWLFEARPPFGINLGASVLRNMYMVFDTVNKEISFAPLKFSGDMEPDESATIIFESNGSKAPLSVPAPELASSDTSDPGSSGSSGSKRALAIGAIAGIAVGSVLGAGLLIAAILFFLRKRKKVNYDAVAEAELPGDLPSNSPEMLGVSATAEKTGGNIGWWRRGKRNLGRSPATKLSPVAEEQTVSTPTPTPAELEMALALSAKGHLHDHSGASPVELGSPGVPSPVELEAADVVVRPVELETPGGVVRPAELDTSPVIRRKPVSQSMIPRSVAEGLPTQSGPVGEVKPSADTGQVVQPPAETVKEVEPAVEIAKEARTVEEARPALVEKPKKTPSPFDPQAWRKRIYR</sequence>
<keyword evidence="3" id="KW-0472">Membrane</keyword>
<reference evidence="6 7" key="1">
    <citation type="journal article" date="2014" name="Genome Announc.">
        <title>Draft genome sequence of the pathogenic fungus Scedosporium apiospermum.</title>
        <authorList>
            <person name="Vandeputte P."/>
            <person name="Ghamrawi S."/>
            <person name="Rechenmann M."/>
            <person name="Iltis A."/>
            <person name="Giraud S."/>
            <person name="Fleury M."/>
            <person name="Thornton C."/>
            <person name="Delhaes L."/>
            <person name="Meyer W."/>
            <person name="Papon N."/>
            <person name="Bouchara J.P."/>
        </authorList>
    </citation>
    <scope>NUCLEOTIDE SEQUENCE [LARGE SCALE GENOMIC DNA]</scope>
    <source>
        <strain evidence="6 7">IHEM 14462</strain>
    </source>
</reference>
<feature type="signal peptide" evidence="4">
    <location>
        <begin position="1"/>
        <end position="18"/>
    </location>
</feature>
<keyword evidence="4" id="KW-0732">Signal</keyword>
<keyword evidence="3" id="KW-0812">Transmembrane</keyword>
<dbReference type="InterPro" id="IPR001461">
    <property type="entry name" value="Aspartic_peptidase_A1"/>
</dbReference>
<dbReference type="OrthoDB" id="771136at2759"/>
<feature type="region of interest" description="Disordered" evidence="2">
    <location>
        <begin position="622"/>
        <end position="657"/>
    </location>
</feature>
<dbReference type="Gene3D" id="2.40.70.10">
    <property type="entry name" value="Acid Proteases"/>
    <property type="match status" value="2"/>
</dbReference>
<proteinExistence type="inferred from homology"/>
<organism evidence="6 7">
    <name type="scientific">Pseudallescheria apiosperma</name>
    <name type="common">Scedosporium apiospermum</name>
    <dbReference type="NCBI Taxonomy" id="563466"/>
    <lineage>
        <taxon>Eukaryota</taxon>
        <taxon>Fungi</taxon>
        <taxon>Dikarya</taxon>
        <taxon>Ascomycota</taxon>
        <taxon>Pezizomycotina</taxon>
        <taxon>Sordariomycetes</taxon>
        <taxon>Hypocreomycetidae</taxon>
        <taxon>Microascales</taxon>
        <taxon>Microascaceae</taxon>
        <taxon>Scedosporium</taxon>
    </lineage>
</organism>
<dbReference type="RefSeq" id="XP_016642537.1">
    <property type="nucleotide sequence ID" value="XM_016788221.1"/>
</dbReference>
<accession>A0A084G5X6</accession>
<dbReference type="InterPro" id="IPR021109">
    <property type="entry name" value="Peptidase_aspartic_dom_sf"/>
</dbReference>
<dbReference type="EMBL" id="JOWA01000099">
    <property type="protein sequence ID" value="KEZ42738.1"/>
    <property type="molecule type" value="Genomic_DNA"/>
</dbReference>
<feature type="transmembrane region" description="Helical" evidence="3">
    <location>
        <begin position="438"/>
        <end position="465"/>
    </location>
</feature>
<protein>
    <recommendedName>
        <fullName evidence="5">Peptidase A1 domain-containing protein</fullName>
    </recommendedName>
</protein>
<comment type="caution">
    <text evidence="6">The sequence shown here is derived from an EMBL/GenBank/DDBJ whole genome shotgun (WGS) entry which is preliminary data.</text>
</comment>
<dbReference type="InterPro" id="IPR033121">
    <property type="entry name" value="PEPTIDASE_A1"/>
</dbReference>
<dbReference type="PANTHER" id="PTHR47966:SF73">
    <property type="entry name" value="PEPTIDASE A1 DOMAIN-CONTAINING PROTEIN"/>
    <property type="match status" value="1"/>
</dbReference>
<feature type="domain" description="Peptidase A1" evidence="5">
    <location>
        <begin position="45"/>
        <end position="384"/>
    </location>
</feature>
<dbReference type="GeneID" id="27725092"/>
<dbReference type="Pfam" id="PF00026">
    <property type="entry name" value="Asp"/>
    <property type="match status" value="1"/>
</dbReference>
<evidence type="ECO:0000256" key="4">
    <source>
        <dbReference type="SAM" id="SignalP"/>
    </source>
</evidence>